<evidence type="ECO:0000313" key="3">
    <source>
        <dbReference type="Proteomes" id="UP000586918"/>
    </source>
</evidence>
<organism evidence="2 3">
    <name type="scientific">Pseudonocardia bannensis</name>
    <dbReference type="NCBI Taxonomy" id="630973"/>
    <lineage>
        <taxon>Bacteria</taxon>
        <taxon>Bacillati</taxon>
        <taxon>Actinomycetota</taxon>
        <taxon>Actinomycetes</taxon>
        <taxon>Pseudonocardiales</taxon>
        <taxon>Pseudonocardiaceae</taxon>
        <taxon>Pseudonocardia</taxon>
    </lineage>
</organism>
<evidence type="ECO:0000313" key="2">
    <source>
        <dbReference type="EMBL" id="NMH94353.1"/>
    </source>
</evidence>
<reference evidence="2 3" key="1">
    <citation type="submission" date="2020-04" db="EMBL/GenBank/DDBJ databases">
        <authorList>
            <person name="Klaysubun C."/>
            <person name="Duangmal K."/>
            <person name="Lipun K."/>
        </authorList>
    </citation>
    <scope>NUCLEOTIDE SEQUENCE [LARGE SCALE GENOMIC DNA]</scope>
    <source>
        <strain evidence="2 3">DSM 45300</strain>
    </source>
</reference>
<dbReference type="EMBL" id="JAAXKZ010000106">
    <property type="protein sequence ID" value="NMH94353.1"/>
    <property type="molecule type" value="Genomic_DNA"/>
</dbReference>
<dbReference type="GO" id="GO:0051213">
    <property type="term" value="F:dioxygenase activity"/>
    <property type="evidence" value="ECO:0007669"/>
    <property type="project" value="UniProtKB-KW"/>
</dbReference>
<dbReference type="AlphaFoldDB" id="A0A848DPB2"/>
<dbReference type="InterPro" id="IPR004360">
    <property type="entry name" value="Glyas_Fos-R_dOase_dom"/>
</dbReference>
<dbReference type="Proteomes" id="UP000586918">
    <property type="component" value="Unassembled WGS sequence"/>
</dbReference>
<feature type="domain" description="VOC" evidence="1">
    <location>
        <begin position="6"/>
        <end position="128"/>
    </location>
</feature>
<dbReference type="Pfam" id="PF00903">
    <property type="entry name" value="Glyoxalase"/>
    <property type="match status" value="1"/>
</dbReference>
<sequence>MTPPTKFAHAVFGTHRYREMVRFYETVFESTIQSQSEKYTFMTYDEEHHRHAIVNLGPAPEGHVDRQPGAAGLRHLAYTWDTIPDLMSVYRRVRDELGVRPVISTKHGPTLSMYYEDPDGNRLEFQVDLLDPEQSNEFMATEAFAANPLGEPFDPEELCRGLDAGEPIEDHVLRSDQPRVSIPV</sequence>
<comment type="caution">
    <text evidence="2">The sequence shown here is derived from an EMBL/GenBank/DDBJ whole genome shotgun (WGS) entry which is preliminary data.</text>
</comment>
<accession>A0A848DPB2</accession>
<gene>
    <name evidence="2" type="ORF">HF519_22785</name>
</gene>
<dbReference type="InterPro" id="IPR037523">
    <property type="entry name" value="VOC_core"/>
</dbReference>
<protein>
    <submittedName>
        <fullName evidence="2">Biphenyl 2,3-dioxygenase</fullName>
    </submittedName>
</protein>
<proteinExistence type="predicted"/>
<dbReference type="InterPro" id="IPR029068">
    <property type="entry name" value="Glyas_Bleomycin-R_OHBP_Dase"/>
</dbReference>
<dbReference type="Gene3D" id="3.10.180.10">
    <property type="entry name" value="2,3-Dihydroxybiphenyl 1,2-Dioxygenase, domain 1"/>
    <property type="match status" value="1"/>
</dbReference>
<keyword evidence="2" id="KW-0223">Dioxygenase</keyword>
<dbReference type="SUPFAM" id="SSF54593">
    <property type="entry name" value="Glyoxalase/Bleomycin resistance protein/Dihydroxybiphenyl dioxygenase"/>
    <property type="match status" value="1"/>
</dbReference>
<name>A0A848DPB2_9PSEU</name>
<dbReference type="PROSITE" id="PS51819">
    <property type="entry name" value="VOC"/>
    <property type="match status" value="1"/>
</dbReference>
<evidence type="ECO:0000259" key="1">
    <source>
        <dbReference type="PROSITE" id="PS51819"/>
    </source>
</evidence>
<keyword evidence="3" id="KW-1185">Reference proteome</keyword>
<keyword evidence="2" id="KW-0560">Oxidoreductase</keyword>
<dbReference type="RefSeq" id="WP_169415040.1">
    <property type="nucleotide sequence ID" value="NZ_JAAXKZ010000106.1"/>
</dbReference>